<gene>
    <name evidence="1" type="ORF">Pla52n_20610</name>
</gene>
<dbReference type="Proteomes" id="UP000320176">
    <property type="component" value="Unassembled WGS sequence"/>
</dbReference>
<keyword evidence="2" id="KW-1185">Reference proteome</keyword>
<protein>
    <submittedName>
        <fullName evidence="1">Uncharacterized protein</fullName>
    </submittedName>
</protein>
<dbReference type="EMBL" id="SJPN01000002">
    <property type="protein sequence ID" value="TWU06340.1"/>
    <property type="molecule type" value="Genomic_DNA"/>
</dbReference>
<sequence>MPSERRFLRAFLRGWTLGMRVLFADLGGVCSGKSHHLTDTVRSRGGFLRSSSPLTVRSLSAKKNLGR</sequence>
<dbReference type="AlphaFoldDB" id="A0A5C6B369"/>
<evidence type="ECO:0000313" key="1">
    <source>
        <dbReference type="EMBL" id="TWU06340.1"/>
    </source>
</evidence>
<organism evidence="1 2">
    <name type="scientific">Stieleria varia</name>
    <dbReference type="NCBI Taxonomy" id="2528005"/>
    <lineage>
        <taxon>Bacteria</taxon>
        <taxon>Pseudomonadati</taxon>
        <taxon>Planctomycetota</taxon>
        <taxon>Planctomycetia</taxon>
        <taxon>Pirellulales</taxon>
        <taxon>Pirellulaceae</taxon>
        <taxon>Stieleria</taxon>
    </lineage>
</organism>
<accession>A0A5C6B369</accession>
<reference evidence="1 2" key="1">
    <citation type="submission" date="2019-02" db="EMBL/GenBank/DDBJ databases">
        <title>Deep-cultivation of Planctomycetes and their phenomic and genomic characterization uncovers novel biology.</title>
        <authorList>
            <person name="Wiegand S."/>
            <person name="Jogler M."/>
            <person name="Boedeker C."/>
            <person name="Pinto D."/>
            <person name="Vollmers J."/>
            <person name="Rivas-Marin E."/>
            <person name="Kohn T."/>
            <person name="Peeters S.H."/>
            <person name="Heuer A."/>
            <person name="Rast P."/>
            <person name="Oberbeckmann S."/>
            <person name="Bunk B."/>
            <person name="Jeske O."/>
            <person name="Meyerdierks A."/>
            <person name="Storesund J.E."/>
            <person name="Kallscheuer N."/>
            <person name="Luecker S."/>
            <person name="Lage O.M."/>
            <person name="Pohl T."/>
            <person name="Merkel B.J."/>
            <person name="Hornburger P."/>
            <person name="Mueller R.-W."/>
            <person name="Bruemmer F."/>
            <person name="Labrenz M."/>
            <person name="Spormann A.M."/>
            <person name="Op Den Camp H."/>
            <person name="Overmann J."/>
            <person name="Amann R."/>
            <person name="Jetten M.S.M."/>
            <person name="Mascher T."/>
            <person name="Medema M.H."/>
            <person name="Devos D.P."/>
            <person name="Kaster A.-K."/>
            <person name="Ovreas L."/>
            <person name="Rohde M."/>
            <person name="Galperin M.Y."/>
            <person name="Jogler C."/>
        </authorList>
    </citation>
    <scope>NUCLEOTIDE SEQUENCE [LARGE SCALE GENOMIC DNA]</scope>
    <source>
        <strain evidence="1 2">Pla52n</strain>
    </source>
</reference>
<name>A0A5C6B369_9BACT</name>
<comment type="caution">
    <text evidence="1">The sequence shown here is derived from an EMBL/GenBank/DDBJ whole genome shotgun (WGS) entry which is preliminary data.</text>
</comment>
<proteinExistence type="predicted"/>
<evidence type="ECO:0000313" key="2">
    <source>
        <dbReference type="Proteomes" id="UP000320176"/>
    </source>
</evidence>